<comment type="similarity">
    <text evidence="4 7">Belongs to the NanE family.</text>
</comment>
<keyword evidence="9" id="KW-1185">Reference proteome</keyword>
<comment type="catalytic activity">
    <reaction evidence="1 7">
        <text>an N-acyl-D-glucosamine 6-phosphate = an N-acyl-D-mannosamine 6-phosphate</text>
        <dbReference type="Rhea" id="RHEA:23932"/>
        <dbReference type="ChEBI" id="CHEBI:57599"/>
        <dbReference type="ChEBI" id="CHEBI:57666"/>
        <dbReference type="EC" id="5.1.3.9"/>
    </reaction>
</comment>
<evidence type="ECO:0000256" key="7">
    <source>
        <dbReference type="HAMAP-Rule" id="MF_01235"/>
    </source>
</evidence>
<evidence type="ECO:0000313" key="9">
    <source>
        <dbReference type="Proteomes" id="UP000180235"/>
    </source>
</evidence>
<protein>
    <recommendedName>
        <fullName evidence="7">Putative N-acetylmannosamine-6-phosphate 2-epimerase</fullName>
        <ecNumber evidence="7">5.1.3.9</ecNumber>
    </recommendedName>
    <alternativeName>
        <fullName evidence="7">ManNAc-6-P epimerase</fullName>
    </alternativeName>
</protein>
<dbReference type="Proteomes" id="UP000180235">
    <property type="component" value="Chromosome"/>
</dbReference>
<dbReference type="Gene3D" id="3.20.20.70">
    <property type="entry name" value="Aldolase class I"/>
    <property type="match status" value="1"/>
</dbReference>
<comment type="pathway">
    <text evidence="3 7">Amino-sugar metabolism; N-acetylneuraminate degradation; D-fructose 6-phosphate from N-acetylneuraminate: step 3/5.</text>
</comment>
<accession>A0A1J0ACC9</accession>
<keyword evidence="5 7" id="KW-0413">Isomerase</keyword>
<dbReference type="InterPro" id="IPR011060">
    <property type="entry name" value="RibuloseP-bd_barrel"/>
</dbReference>
<dbReference type="GO" id="GO:0005975">
    <property type="term" value="P:carbohydrate metabolic process"/>
    <property type="evidence" value="ECO:0007669"/>
    <property type="project" value="UniProtKB-UniRule"/>
</dbReference>
<name>A0A1J0ACC9_9CYAN</name>
<dbReference type="InterPro" id="IPR013785">
    <property type="entry name" value="Aldolase_TIM"/>
</dbReference>
<evidence type="ECO:0000256" key="5">
    <source>
        <dbReference type="ARBA" id="ARBA00023235"/>
    </source>
</evidence>
<dbReference type="KEGG" id="glt:GlitD10_1266"/>
<reference evidence="8 9" key="1">
    <citation type="submission" date="2016-10" db="EMBL/GenBank/DDBJ databases">
        <title>Description of Gloeomargarita lithophora gen. nov., sp. nov., a thylakoid-bearing basal-branching cyanobacterium with intracellular carbonates, and proposal for Gloeomargaritales ord. nov.</title>
        <authorList>
            <person name="Moreira D."/>
            <person name="Tavera R."/>
            <person name="Benzerara K."/>
            <person name="Skouri-Panet F."/>
            <person name="Couradeau E."/>
            <person name="Gerard E."/>
            <person name="Loussert C."/>
            <person name="Novelo E."/>
            <person name="Zivanovic Y."/>
            <person name="Lopez-Garcia P."/>
        </authorList>
    </citation>
    <scope>NUCLEOTIDE SEQUENCE [LARGE SCALE GENOMIC DNA]</scope>
    <source>
        <strain evidence="8 9">D10</strain>
    </source>
</reference>
<dbReference type="AlphaFoldDB" id="A0A1J0ACC9"/>
<proteinExistence type="inferred from homology"/>
<dbReference type="UniPathway" id="UPA00629">
    <property type="reaction ID" value="UER00682"/>
</dbReference>
<dbReference type="PANTHER" id="PTHR36204">
    <property type="entry name" value="N-ACETYLMANNOSAMINE-6-PHOSPHATE 2-EPIMERASE-RELATED"/>
    <property type="match status" value="1"/>
</dbReference>
<evidence type="ECO:0000256" key="1">
    <source>
        <dbReference type="ARBA" id="ARBA00000056"/>
    </source>
</evidence>
<dbReference type="NCBIfam" id="NF002231">
    <property type="entry name" value="PRK01130.1"/>
    <property type="match status" value="1"/>
</dbReference>
<comment type="function">
    <text evidence="2 7">Converts N-acetylmannosamine-6-phosphate (ManNAc-6-P) to N-acetylglucosamine-6-phosphate (GlcNAc-6-P).</text>
</comment>
<dbReference type="Pfam" id="PF04131">
    <property type="entry name" value="NanE"/>
    <property type="match status" value="1"/>
</dbReference>
<dbReference type="PANTHER" id="PTHR36204:SF1">
    <property type="entry name" value="N-ACETYLMANNOSAMINE-6-PHOSPHATE 2-EPIMERASE-RELATED"/>
    <property type="match status" value="1"/>
</dbReference>
<keyword evidence="6 7" id="KW-0119">Carbohydrate metabolism</keyword>
<dbReference type="OrthoDB" id="9781704at2"/>
<dbReference type="EMBL" id="CP017675">
    <property type="protein sequence ID" value="APB33586.1"/>
    <property type="molecule type" value="Genomic_DNA"/>
</dbReference>
<dbReference type="GO" id="GO:0019262">
    <property type="term" value="P:N-acetylneuraminate catabolic process"/>
    <property type="evidence" value="ECO:0007669"/>
    <property type="project" value="UniProtKB-UniRule"/>
</dbReference>
<dbReference type="GO" id="GO:0005829">
    <property type="term" value="C:cytosol"/>
    <property type="evidence" value="ECO:0007669"/>
    <property type="project" value="TreeGrafter"/>
</dbReference>
<evidence type="ECO:0000313" key="8">
    <source>
        <dbReference type="EMBL" id="APB33586.1"/>
    </source>
</evidence>
<dbReference type="GO" id="GO:0006053">
    <property type="term" value="P:N-acetylmannosamine catabolic process"/>
    <property type="evidence" value="ECO:0007669"/>
    <property type="project" value="TreeGrafter"/>
</dbReference>
<dbReference type="InterPro" id="IPR007260">
    <property type="entry name" value="NanE"/>
</dbReference>
<sequence length="226" mass="23662">MPLPPGLIVSCQAEPGSPFAGVAFIQAFAQAAVVGGAGAVRLCGVRNVQAVRPLVSVPIIGLTKHQYPDGRVLITESRREVVDLVTSGADVIAVDATTRRRPEGITGTEFVRQLKQEFPDLLVMADVDTLAAGVKAAAAGADYVATTLAGYTPETEFFGNDAPDFDLIRQLAQAVTVPIIAEGRIRTPIQARQALEAGACGVVVGSAITRPVDITRWFVQALGSKS</sequence>
<dbReference type="SUPFAM" id="SSF51366">
    <property type="entry name" value="Ribulose-phoshate binding barrel"/>
    <property type="match status" value="1"/>
</dbReference>
<evidence type="ECO:0000256" key="6">
    <source>
        <dbReference type="ARBA" id="ARBA00023277"/>
    </source>
</evidence>
<dbReference type="GO" id="GO:0047465">
    <property type="term" value="F:N-acylglucosamine-6-phosphate 2-epimerase activity"/>
    <property type="evidence" value="ECO:0007669"/>
    <property type="project" value="UniProtKB-EC"/>
</dbReference>
<evidence type="ECO:0000256" key="2">
    <source>
        <dbReference type="ARBA" id="ARBA00002147"/>
    </source>
</evidence>
<gene>
    <name evidence="7 8" type="primary">nanE</name>
    <name evidence="8" type="ORF">GlitD10_1266</name>
</gene>
<dbReference type="STRING" id="1188229.GlitD10_1266"/>
<evidence type="ECO:0000256" key="3">
    <source>
        <dbReference type="ARBA" id="ARBA00005081"/>
    </source>
</evidence>
<dbReference type="EC" id="5.1.3.9" evidence="7"/>
<evidence type="ECO:0000256" key="4">
    <source>
        <dbReference type="ARBA" id="ARBA00007439"/>
    </source>
</evidence>
<dbReference type="HAMAP" id="MF_01235">
    <property type="entry name" value="ManNAc6P_epimer"/>
    <property type="match status" value="1"/>
</dbReference>
<organism evidence="8 9">
    <name type="scientific">Gloeomargarita lithophora Alchichica-D10</name>
    <dbReference type="NCBI Taxonomy" id="1188229"/>
    <lineage>
        <taxon>Bacteria</taxon>
        <taxon>Bacillati</taxon>
        <taxon>Cyanobacteriota</taxon>
        <taxon>Cyanophyceae</taxon>
        <taxon>Gloeomargaritales</taxon>
        <taxon>Gloeomargaritaceae</taxon>
        <taxon>Gloeomargarita</taxon>
    </lineage>
</organism>
<dbReference type="RefSeq" id="WP_071454151.1">
    <property type="nucleotide sequence ID" value="NZ_CP017675.1"/>
</dbReference>